<sequence length="352" mass="38925">MKIVIIGFGGMGGYHSQLLRQYAQTNPQYPLELAGIYDIDPARAAEAEKQGIHAYASAEEVFADKEVGAVLIATPNDVHAQYVFAAAKAGKNIICEKPVAMSTAQAEEMYEAAEKAGVLFEVHQNRRWDDDFLTAKQIAAEGKIGYVYKIESRVVGANGIPGAWRKEKAHGGGMMLDWGVHLIDQMLQFVKSPVSSLYCEYSYIYGEEVEDGCELSVLFENGVRYKILVATDCFRNLPRWQIYGVDGTATIADWDISGGMTRVIERQDKNLVGVRAGNGFTKTMAQRSDSSVEELPLPVTHAKPFAFYANFAAAAQGKEEPAIHKEEVLRVFRLMEAAQRSAETNEVIKIRI</sequence>
<name>A0A9D1V795_9FIRM</name>
<dbReference type="Gene3D" id="3.30.360.10">
    <property type="entry name" value="Dihydrodipicolinate Reductase, domain 2"/>
    <property type="match status" value="1"/>
</dbReference>
<dbReference type="InterPro" id="IPR036291">
    <property type="entry name" value="NAD(P)-bd_dom_sf"/>
</dbReference>
<dbReference type="SUPFAM" id="SSF55347">
    <property type="entry name" value="Glyceraldehyde-3-phosphate dehydrogenase-like, C-terminal domain"/>
    <property type="match status" value="1"/>
</dbReference>
<dbReference type="PANTHER" id="PTHR43708:SF8">
    <property type="entry name" value="OXIDOREDUCTASE"/>
    <property type="match status" value="1"/>
</dbReference>
<evidence type="ECO:0000259" key="2">
    <source>
        <dbReference type="Pfam" id="PF22725"/>
    </source>
</evidence>
<comment type="caution">
    <text evidence="3">The sequence shown here is derived from an EMBL/GenBank/DDBJ whole genome shotgun (WGS) entry which is preliminary data.</text>
</comment>
<proteinExistence type="predicted"/>
<dbReference type="PANTHER" id="PTHR43708">
    <property type="entry name" value="CONSERVED EXPRESSED OXIDOREDUCTASE (EUROFUNG)"/>
    <property type="match status" value="1"/>
</dbReference>
<accession>A0A9D1V795</accession>
<feature type="domain" description="GFO/IDH/MocA-like oxidoreductase" evidence="2">
    <location>
        <begin position="132"/>
        <end position="249"/>
    </location>
</feature>
<evidence type="ECO:0000313" key="4">
    <source>
        <dbReference type="Proteomes" id="UP000824204"/>
    </source>
</evidence>
<dbReference type="Pfam" id="PF22725">
    <property type="entry name" value="GFO_IDH_MocA_C3"/>
    <property type="match status" value="1"/>
</dbReference>
<dbReference type="Proteomes" id="UP000824204">
    <property type="component" value="Unassembled WGS sequence"/>
</dbReference>
<dbReference type="InterPro" id="IPR000683">
    <property type="entry name" value="Gfo/Idh/MocA-like_OxRdtase_N"/>
</dbReference>
<dbReference type="EMBL" id="DXFX01000044">
    <property type="protein sequence ID" value="HIX07492.1"/>
    <property type="molecule type" value="Genomic_DNA"/>
</dbReference>
<feature type="domain" description="Gfo/Idh/MocA-like oxidoreductase N-terminal" evidence="1">
    <location>
        <begin position="1"/>
        <end position="122"/>
    </location>
</feature>
<organism evidence="3 4">
    <name type="scientific">Candidatus Borkfalkia faecipullorum</name>
    <dbReference type="NCBI Taxonomy" id="2838510"/>
    <lineage>
        <taxon>Bacteria</taxon>
        <taxon>Bacillati</taxon>
        <taxon>Bacillota</taxon>
        <taxon>Clostridia</taxon>
        <taxon>Christensenellales</taxon>
        <taxon>Christensenellaceae</taxon>
        <taxon>Candidatus Borkfalkia</taxon>
    </lineage>
</organism>
<evidence type="ECO:0000313" key="3">
    <source>
        <dbReference type="EMBL" id="HIX07492.1"/>
    </source>
</evidence>
<protein>
    <submittedName>
        <fullName evidence="3">Gfo/Idh/MocA family oxidoreductase</fullName>
    </submittedName>
</protein>
<dbReference type="Gene3D" id="3.40.50.720">
    <property type="entry name" value="NAD(P)-binding Rossmann-like Domain"/>
    <property type="match status" value="1"/>
</dbReference>
<dbReference type="GO" id="GO:0000166">
    <property type="term" value="F:nucleotide binding"/>
    <property type="evidence" value="ECO:0007669"/>
    <property type="project" value="InterPro"/>
</dbReference>
<dbReference type="InterPro" id="IPR055170">
    <property type="entry name" value="GFO_IDH_MocA-like_dom"/>
</dbReference>
<dbReference type="Pfam" id="PF01408">
    <property type="entry name" value="GFO_IDH_MocA"/>
    <property type="match status" value="1"/>
</dbReference>
<reference evidence="3" key="2">
    <citation type="submission" date="2021-04" db="EMBL/GenBank/DDBJ databases">
        <authorList>
            <person name="Gilroy R."/>
        </authorList>
    </citation>
    <scope>NUCLEOTIDE SEQUENCE</scope>
    <source>
        <strain evidence="3">811</strain>
    </source>
</reference>
<dbReference type="InterPro" id="IPR051317">
    <property type="entry name" value="Gfo/Idh/MocA_oxidoreduct"/>
</dbReference>
<dbReference type="SUPFAM" id="SSF51735">
    <property type="entry name" value="NAD(P)-binding Rossmann-fold domains"/>
    <property type="match status" value="1"/>
</dbReference>
<reference evidence="3" key="1">
    <citation type="journal article" date="2021" name="PeerJ">
        <title>Extensive microbial diversity within the chicken gut microbiome revealed by metagenomics and culture.</title>
        <authorList>
            <person name="Gilroy R."/>
            <person name="Ravi A."/>
            <person name="Getino M."/>
            <person name="Pursley I."/>
            <person name="Horton D.L."/>
            <person name="Alikhan N.F."/>
            <person name="Baker D."/>
            <person name="Gharbi K."/>
            <person name="Hall N."/>
            <person name="Watson M."/>
            <person name="Adriaenssens E.M."/>
            <person name="Foster-Nyarko E."/>
            <person name="Jarju S."/>
            <person name="Secka A."/>
            <person name="Antonio M."/>
            <person name="Oren A."/>
            <person name="Chaudhuri R.R."/>
            <person name="La Ragione R."/>
            <person name="Hildebrand F."/>
            <person name="Pallen M.J."/>
        </authorList>
    </citation>
    <scope>NUCLEOTIDE SEQUENCE</scope>
    <source>
        <strain evidence="3">811</strain>
    </source>
</reference>
<dbReference type="AlphaFoldDB" id="A0A9D1V795"/>
<gene>
    <name evidence="3" type="ORF">H9741_03400</name>
</gene>
<evidence type="ECO:0000259" key="1">
    <source>
        <dbReference type="Pfam" id="PF01408"/>
    </source>
</evidence>